<protein>
    <submittedName>
        <fullName evidence="7">Uroporphyrinogen-III synthase</fullName>
    </submittedName>
</protein>
<feature type="domain" description="Tetrapyrrole biosynthesis uroporphyrinogen III synthase" evidence="6">
    <location>
        <begin position="15"/>
        <end position="230"/>
    </location>
</feature>
<dbReference type="Gene3D" id="1.10.260.40">
    <property type="entry name" value="lambda repressor-like DNA-binding domains"/>
    <property type="match status" value="1"/>
</dbReference>
<dbReference type="Gene3D" id="3.40.50.10090">
    <property type="match status" value="2"/>
</dbReference>
<keyword evidence="2" id="KW-0812">Transmembrane</keyword>
<dbReference type="InterPro" id="IPR003754">
    <property type="entry name" value="4pyrrol_synth_uPrphyn_synth"/>
</dbReference>
<dbReference type="CDD" id="cd06578">
    <property type="entry name" value="HemD"/>
    <property type="match status" value="1"/>
</dbReference>
<feature type="region of interest" description="Disordered" evidence="5">
    <location>
        <begin position="513"/>
        <end position="540"/>
    </location>
</feature>
<evidence type="ECO:0000313" key="8">
    <source>
        <dbReference type="Proteomes" id="UP001262410"/>
    </source>
</evidence>
<dbReference type="EMBL" id="JAVDPW010000003">
    <property type="protein sequence ID" value="MDR6289255.1"/>
    <property type="molecule type" value="Genomic_DNA"/>
</dbReference>
<dbReference type="SUPFAM" id="SSF69618">
    <property type="entry name" value="HemD-like"/>
    <property type="match status" value="1"/>
</dbReference>
<dbReference type="PANTHER" id="PTHR15415:SF7">
    <property type="entry name" value="MICOS COMPLEX SUBUNIT MIC60"/>
    <property type="match status" value="1"/>
</dbReference>
<keyword evidence="4" id="KW-0472">Membrane</keyword>
<comment type="caution">
    <text evidence="7">The sequence shown here is derived from an EMBL/GenBank/DDBJ whole genome shotgun (WGS) entry which is preliminary data.</text>
</comment>
<feature type="region of interest" description="Disordered" evidence="5">
    <location>
        <begin position="349"/>
        <end position="405"/>
    </location>
</feature>
<dbReference type="PANTHER" id="PTHR15415">
    <property type="entry name" value="MITOFILIN"/>
    <property type="match status" value="1"/>
</dbReference>
<evidence type="ECO:0000313" key="7">
    <source>
        <dbReference type="EMBL" id="MDR6289255.1"/>
    </source>
</evidence>
<dbReference type="Pfam" id="PF09731">
    <property type="entry name" value="Mitofilin"/>
    <property type="match status" value="1"/>
</dbReference>
<feature type="compositionally biased region" description="Pro residues" evidence="5">
    <location>
        <begin position="380"/>
        <end position="401"/>
    </location>
</feature>
<evidence type="ECO:0000256" key="5">
    <source>
        <dbReference type="SAM" id="MobiDB-lite"/>
    </source>
</evidence>
<evidence type="ECO:0000256" key="2">
    <source>
        <dbReference type="ARBA" id="ARBA00022692"/>
    </source>
</evidence>
<gene>
    <name evidence="7" type="ORF">E9232_001770</name>
</gene>
<keyword evidence="8" id="KW-1185">Reference proteome</keyword>
<reference evidence="7 8" key="1">
    <citation type="submission" date="2023-07" db="EMBL/GenBank/DDBJ databases">
        <title>Sorghum-associated microbial communities from plants grown in Nebraska, USA.</title>
        <authorList>
            <person name="Schachtman D."/>
        </authorList>
    </citation>
    <scope>NUCLEOTIDE SEQUENCE [LARGE SCALE GENOMIC DNA]</scope>
    <source>
        <strain evidence="7 8">584</strain>
    </source>
</reference>
<keyword evidence="3" id="KW-1133">Transmembrane helix</keyword>
<evidence type="ECO:0000259" key="6">
    <source>
        <dbReference type="Pfam" id="PF02602"/>
    </source>
</evidence>
<organism evidence="7 8">
    <name type="scientific">Inquilinus ginsengisoli</name>
    <dbReference type="NCBI Taxonomy" id="363840"/>
    <lineage>
        <taxon>Bacteria</taxon>
        <taxon>Pseudomonadati</taxon>
        <taxon>Pseudomonadota</taxon>
        <taxon>Alphaproteobacteria</taxon>
        <taxon>Rhodospirillales</taxon>
        <taxon>Rhodospirillaceae</taxon>
        <taxon>Inquilinus</taxon>
    </lineage>
</organism>
<dbReference type="Proteomes" id="UP001262410">
    <property type="component" value="Unassembled WGS sequence"/>
</dbReference>
<proteinExistence type="predicted"/>
<accession>A0ABU1JKW6</accession>
<evidence type="ECO:0000256" key="4">
    <source>
        <dbReference type="ARBA" id="ARBA00023136"/>
    </source>
</evidence>
<dbReference type="NCBIfam" id="NF046037">
    <property type="entry name" value="carphisopro"/>
    <property type="match status" value="1"/>
</dbReference>
<dbReference type="InterPro" id="IPR010982">
    <property type="entry name" value="Lambda_DNA-bd_dom_sf"/>
</dbReference>
<evidence type="ECO:0000256" key="1">
    <source>
        <dbReference type="ARBA" id="ARBA00004370"/>
    </source>
</evidence>
<dbReference type="Pfam" id="PF02602">
    <property type="entry name" value="HEM4"/>
    <property type="match status" value="1"/>
</dbReference>
<dbReference type="RefSeq" id="WP_309793462.1">
    <property type="nucleotide sequence ID" value="NZ_JAVDPW010000003.1"/>
</dbReference>
<dbReference type="InterPro" id="IPR036108">
    <property type="entry name" value="4pyrrol_syn_uPrphyn_synt_sf"/>
</dbReference>
<dbReference type="InterPro" id="IPR019133">
    <property type="entry name" value="MIC60"/>
</dbReference>
<name>A0ABU1JKW6_9PROT</name>
<evidence type="ECO:0000256" key="3">
    <source>
        <dbReference type="ARBA" id="ARBA00022989"/>
    </source>
</evidence>
<sequence length="793" mass="81102">MTRWLITRPREEAERFADAMRDRGLDPVIAPILEIEPVDPGPIALDGVQAVLATSRNGIDAFARRVARRDIPVLAVGDATAELARSLDFHDVISAAGGGIELAALVRDRLNPGSGALLHPSGEDQAQDLGALLAPAGFTVRRIVLYRARPAAALPSAAVAALADPRLEGVVFFSPRTAKVFATLAARVDLTHRLAGLTAVCLSPAVAQALDPSPWRAVRIAERPDSPSLLARLSDLPAEQRTRTANGMDPTPDKPGDAAAARLDPQQPDDVSASPEAVAPPVPPEDGLPVAGETGEALTATERIIEAFGGIRPMAAKLTVPVTTVQGWKRRNAIPEQRHADIQAAAKTHGIQLDPAELARTRPATPEEGVSEPSDLSDPENPPGPPRVGPPTIPPPPPAEPPGNVAKSAWTAALVAIVAAAVSATAPIWSPSVFGPSTPAPATQGSPTLGDRVAFIEKRLADLPSGTAEAIDGLGKRVEALEKPPEGALDPAAIEKGRADLAARVDALQQKLDQLGGQPPAPGNVAPAQQPATPPAAGPAPEAVAALETRIAALESAQAAVKTLSETVATLSSGNQANASTLATLQQQVDTVKAAVERLRSNDSGAQALSLAAGQLRSAIDSGAPLAETLTLLRGLAQSDPAMANAVAALEPAAKGVPSRAALATGFVQAAEAARKADKPQSGDWIDRSLSVVEDLVSVRPAPGEVEGDGTDAVLARAEGRLQRGDLAGAVEAVKGLSGPAASAMAAWRTQAESRLAAETALQGLSTLAVQRLAAGSDAAAKPASETPAPTTP</sequence>
<comment type="subcellular location">
    <subcellularLocation>
        <location evidence="1">Membrane</location>
    </subcellularLocation>
</comment>
<feature type="region of interest" description="Disordered" evidence="5">
    <location>
        <begin position="229"/>
        <end position="292"/>
    </location>
</feature>
<dbReference type="InterPro" id="IPR059216">
    <property type="entry name" value="LeuA_carph_isopro_dom"/>
</dbReference>